<evidence type="ECO:0000313" key="1">
    <source>
        <dbReference type="EMBL" id="SNQ28617.1"/>
    </source>
</evidence>
<sequence>MNDILIPDDEFMLEIYLTDTQQHIQFQDYPGDHPVKFILNFKKIFPSVMELLLPVLPEDNNLEQMQWESKEKDFNIFKLFVSGWGGVELRLTAIAQYKDREYANDMVQKIKKKRQSYHIKHKNLTTPELDYLFLHDLHATIDEELIEVGERFYLPLLREQWKPYITPNVLNGLENVKKPS</sequence>
<name>A0A217EE97_9GAMM</name>
<organism evidence="1 2">
    <name type="scientific">Acinetobacter apis</name>
    <dbReference type="NCBI Taxonomy" id="1229165"/>
    <lineage>
        <taxon>Bacteria</taxon>
        <taxon>Pseudomonadati</taxon>
        <taxon>Pseudomonadota</taxon>
        <taxon>Gammaproteobacteria</taxon>
        <taxon>Moraxellales</taxon>
        <taxon>Moraxellaceae</taxon>
        <taxon>Acinetobacter</taxon>
    </lineage>
</organism>
<evidence type="ECO:0000313" key="2">
    <source>
        <dbReference type="Proteomes" id="UP000243463"/>
    </source>
</evidence>
<protein>
    <submittedName>
        <fullName evidence="1">Uncharacterized protein</fullName>
    </submittedName>
</protein>
<proteinExistence type="predicted"/>
<dbReference type="Proteomes" id="UP000243463">
    <property type="component" value="Unassembled WGS sequence"/>
</dbReference>
<dbReference type="EMBL" id="FZLN01000001">
    <property type="protein sequence ID" value="SNQ28617.1"/>
    <property type="molecule type" value="Genomic_DNA"/>
</dbReference>
<keyword evidence="2" id="KW-1185">Reference proteome</keyword>
<accession>A0A217EE97</accession>
<reference evidence="2" key="1">
    <citation type="submission" date="2017-06" db="EMBL/GenBank/DDBJ databases">
        <authorList>
            <person name="Varghese N."/>
            <person name="Submissions S."/>
        </authorList>
    </citation>
    <scope>NUCLEOTIDE SEQUENCE [LARGE SCALE GENOMIC DNA]</scope>
    <source>
        <strain evidence="2">ANC 5114</strain>
    </source>
</reference>
<dbReference type="AlphaFoldDB" id="A0A217EE97"/>
<gene>
    <name evidence="1" type="ORF">SAMN05444584_0541</name>
</gene>